<dbReference type="RefSeq" id="WP_088593816.1">
    <property type="nucleotide sequence ID" value="NZ_CP022022.1"/>
</dbReference>
<dbReference type="EMBL" id="CP022022">
    <property type="protein sequence ID" value="ASF42704.1"/>
    <property type="molecule type" value="Genomic_DNA"/>
</dbReference>
<evidence type="ECO:0000313" key="6">
    <source>
        <dbReference type="Proteomes" id="UP000197007"/>
    </source>
</evidence>
<gene>
    <name evidence="5" type="ORF">CBG49_06245</name>
</gene>
<name>A0A1Z4BN17_9FLAO</name>
<keyword evidence="2" id="KW-0732">Signal</keyword>
<feature type="signal peptide" evidence="2">
    <location>
        <begin position="1"/>
        <end position="20"/>
    </location>
</feature>
<dbReference type="InterPro" id="IPR032379">
    <property type="entry name" value="DUF4874"/>
</dbReference>
<dbReference type="KEGG" id="capn:CBG49_06245"/>
<feature type="domain" description="DUF4832" evidence="3">
    <location>
        <begin position="263"/>
        <end position="469"/>
    </location>
</feature>
<feature type="chain" id="PRO_5012870905" description="DUF4832 domain-containing protein" evidence="2">
    <location>
        <begin position="21"/>
        <end position="489"/>
    </location>
</feature>
<dbReference type="Proteomes" id="UP000197007">
    <property type="component" value="Chromosome"/>
</dbReference>
<evidence type="ECO:0008006" key="7">
    <source>
        <dbReference type="Google" id="ProtNLM"/>
    </source>
</evidence>
<dbReference type="InterPro" id="IPR032267">
    <property type="entry name" value="DUF4832"/>
</dbReference>
<reference evidence="6" key="1">
    <citation type="submission" date="2017-06" db="EMBL/GenBank/DDBJ databases">
        <title>Complete genome sequence of Capnocytophaga sp. KCOM 1579 (=ChDC OS43) isolated from a human refractory periapical abscess lesion.</title>
        <authorList>
            <person name="Kook J.-K."/>
            <person name="Park S.-N."/>
            <person name="Lim Y.K."/>
            <person name="Roh H."/>
        </authorList>
    </citation>
    <scope>NUCLEOTIDE SEQUENCE [LARGE SCALE GENOMIC DNA]</scope>
    <source>
        <strain evidence="6">ChDC OS43</strain>
    </source>
</reference>
<accession>A0A1Z4BN17</accession>
<feature type="domain" description="DUF4874" evidence="4">
    <location>
        <begin position="65"/>
        <end position="236"/>
    </location>
</feature>
<proteinExistence type="predicted"/>
<dbReference type="AlphaFoldDB" id="A0A1Z4BN17"/>
<evidence type="ECO:0000313" key="5">
    <source>
        <dbReference type="EMBL" id="ASF42704.1"/>
    </source>
</evidence>
<dbReference type="Pfam" id="PF16116">
    <property type="entry name" value="DUF4832"/>
    <property type="match status" value="1"/>
</dbReference>
<sequence length="489" mass="56080">MKKCFLTLCTLLAVSISCQSKEDDVNNGGGTQSPTTQSQTTQPLPPNTQFTQIVNYQPTNEIFLNPERGFLTHQDQKSNSWQLNANWVKEKREKEGLSLVLTIYYMNEFREQPISESFLNRIRNNMRAIREGGSKVVLRFAYSYDQNDYNNGKGDASWQWTEKHLNQLAPIIKENADIIAVWEAGFVGVWGEWYYTNHYTFEPADNAQAYEPRKKVLAKELSILPKDRMVSVRYPKAKLYTQNIGVGNALTAQTAFSGSDLSRIGFHNDCFLADDDDTGTYHHIQEHRKYVANETQYVVMGGETCRPASGYSSYAECSNALKDMATYHWSYLNQDYYEGILNLWKNKCMDDIKRRLGYRFVLTEGKFNDNIKVGGKLQLQLKIKNEGFAAPFNPRDVQIILTKKGTAEKHIFKVNTDPRRWAAGSTTEVGTEITLPKNLTTGEYNVYLNLPDPYKSLFNRPEYSIRLANKEVWEPSTGYNKIHSIKIKN</sequence>
<evidence type="ECO:0000259" key="3">
    <source>
        <dbReference type="Pfam" id="PF16116"/>
    </source>
</evidence>
<evidence type="ECO:0000256" key="1">
    <source>
        <dbReference type="SAM" id="MobiDB-lite"/>
    </source>
</evidence>
<dbReference type="Pfam" id="PF16173">
    <property type="entry name" value="DUF4874"/>
    <property type="match status" value="1"/>
</dbReference>
<keyword evidence="6" id="KW-1185">Reference proteome</keyword>
<feature type="region of interest" description="Disordered" evidence="1">
    <location>
        <begin position="23"/>
        <end position="45"/>
    </location>
</feature>
<evidence type="ECO:0000256" key="2">
    <source>
        <dbReference type="SAM" id="SignalP"/>
    </source>
</evidence>
<evidence type="ECO:0000259" key="4">
    <source>
        <dbReference type="Pfam" id="PF16173"/>
    </source>
</evidence>
<feature type="compositionally biased region" description="Low complexity" evidence="1">
    <location>
        <begin position="32"/>
        <end position="45"/>
    </location>
</feature>
<organism evidence="5 6">
    <name type="scientific">Capnocytophaga endodontalis</name>
    <dbReference type="NCBI Taxonomy" id="2708117"/>
    <lineage>
        <taxon>Bacteria</taxon>
        <taxon>Pseudomonadati</taxon>
        <taxon>Bacteroidota</taxon>
        <taxon>Flavobacteriia</taxon>
        <taxon>Flavobacteriales</taxon>
        <taxon>Flavobacteriaceae</taxon>
        <taxon>Capnocytophaga</taxon>
    </lineage>
</organism>
<protein>
    <recommendedName>
        <fullName evidence="7">DUF4832 domain-containing protein</fullName>
    </recommendedName>
</protein>
<dbReference type="PROSITE" id="PS51257">
    <property type="entry name" value="PROKAR_LIPOPROTEIN"/>
    <property type="match status" value="1"/>
</dbReference>